<dbReference type="Proteomes" id="UP000007431">
    <property type="component" value="Unassembled WGS sequence"/>
</dbReference>
<dbReference type="GeneID" id="9595946"/>
<gene>
    <name evidence="2" type="ORF">SCHCODRAFT_234328</name>
</gene>
<dbReference type="EMBL" id="GL377305">
    <property type="protein sequence ID" value="EFI98506.1"/>
    <property type="molecule type" value="Genomic_DNA"/>
</dbReference>
<proteinExistence type="predicted"/>
<dbReference type="HOGENOM" id="CLU_1511433_0_0_1"/>
<evidence type="ECO:0000313" key="2">
    <source>
        <dbReference type="EMBL" id="EFI98506.1"/>
    </source>
</evidence>
<protein>
    <submittedName>
        <fullName evidence="2">Uncharacterized protein</fullName>
    </submittedName>
</protein>
<organism evidence="3">
    <name type="scientific">Schizophyllum commune (strain H4-8 / FGSC 9210)</name>
    <name type="common">Split gill fungus</name>
    <dbReference type="NCBI Taxonomy" id="578458"/>
    <lineage>
        <taxon>Eukaryota</taxon>
        <taxon>Fungi</taxon>
        <taxon>Dikarya</taxon>
        <taxon>Basidiomycota</taxon>
        <taxon>Agaricomycotina</taxon>
        <taxon>Agaricomycetes</taxon>
        <taxon>Agaricomycetidae</taxon>
        <taxon>Agaricales</taxon>
        <taxon>Schizophyllaceae</taxon>
        <taxon>Schizophyllum</taxon>
    </lineage>
</organism>
<feature type="region of interest" description="Disordered" evidence="1">
    <location>
        <begin position="1"/>
        <end position="28"/>
    </location>
</feature>
<dbReference type="AlphaFoldDB" id="D8Q1H6"/>
<evidence type="ECO:0000256" key="1">
    <source>
        <dbReference type="SAM" id="MobiDB-lite"/>
    </source>
</evidence>
<sequence>MSENTVSKRTSRLNVHFEDGPQPGEEDDSRVMHATVATNPTTPTSASRWHEHTLIIWRDAAPNVNCKAADPIYLLGYILDPSKIYASYVEQRAQKGTKEATLNAYLDDLQRSMGICLDNGLKKIMINDEETWLIFAASSKRKEDILACASDEEFVDRLKEAVDSDNDPWIITCMICPA</sequence>
<name>D8Q1H6_SCHCM</name>
<dbReference type="KEGG" id="scm:SCHCO_02619382"/>
<keyword evidence="3" id="KW-1185">Reference proteome</keyword>
<dbReference type="InParanoid" id="D8Q1H6"/>
<dbReference type="VEuPathDB" id="FungiDB:SCHCODRAFT_02619382"/>
<accession>D8Q1H6</accession>
<evidence type="ECO:0000313" key="3">
    <source>
        <dbReference type="Proteomes" id="UP000007431"/>
    </source>
</evidence>
<reference evidence="2 3" key="1">
    <citation type="journal article" date="2010" name="Nat. Biotechnol.">
        <title>Genome sequence of the model mushroom Schizophyllum commune.</title>
        <authorList>
            <person name="Ohm R.A."/>
            <person name="de Jong J.F."/>
            <person name="Lugones L.G."/>
            <person name="Aerts A."/>
            <person name="Kothe E."/>
            <person name="Stajich J.E."/>
            <person name="de Vries R.P."/>
            <person name="Record E."/>
            <person name="Levasseur A."/>
            <person name="Baker S.E."/>
            <person name="Bartholomew K.A."/>
            <person name="Coutinho P.M."/>
            <person name="Erdmann S."/>
            <person name="Fowler T.J."/>
            <person name="Gathman A.C."/>
            <person name="Lombard V."/>
            <person name="Henrissat B."/>
            <person name="Knabe N."/>
            <person name="Kuees U."/>
            <person name="Lilly W.W."/>
            <person name="Lindquist E."/>
            <person name="Lucas S."/>
            <person name="Magnuson J.K."/>
            <person name="Piumi F."/>
            <person name="Raudaskoski M."/>
            <person name="Salamov A."/>
            <person name="Schmutz J."/>
            <person name="Schwarze F.W.M.R."/>
            <person name="vanKuyk P.A."/>
            <person name="Horton J.S."/>
            <person name="Grigoriev I.V."/>
            <person name="Woesten H.A.B."/>
        </authorList>
    </citation>
    <scope>NUCLEOTIDE SEQUENCE [LARGE SCALE GENOMIC DNA]</scope>
    <source>
        <strain evidence="3">H4-8 / FGSC 9210</strain>
    </source>
</reference>
<dbReference type="RefSeq" id="XP_003033409.1">
    <property type="nucleotide sequence ID" value="XM_003033363.1"/>
</dbReference>